<gene>
    <name evidence="1" type="ORF">CGI_10022802</name>
</gene>
<sequence>MLHSFNWMLLERHGQIPDPVPRGVFKPITLSSGSPSLVVFDLETTDLIRGRQMPHITQLAAVELDTGSLYNTYILPKVPISEEAMNTTCIVVNFDLEKMTVHGFIDSLSVFKKAFPGQQNYKQETLVKAVLNTSYAAHDATEDVKTLGLLMKQTKLSGPEILQFSFPPIFVHQGLLFGNEK</sequence>
<accession>K1QU82</accession>
<proteinExistence type="predicted"/>
<dbReference type="AlphaFoldDB" id="K1QU82"/>
<protein>
    <submittedName>
        <fullName evidence="1">Uncharacterized protein</fullName>
    </submittedName>
</protein>
<dbReference type="InterPro" id="IPR012337">
    <property type="entry name" value="RNaseH-like_sf"/>
</dbReference>
<reference evidence="1" key="1">
    <citation type="journal article" date="2012" name="Nature">
        <title>The oyster genome reveals stress adaptation and complexity of shell formation.</title>
        <authorList>
            <person name="Zhang G."/>
            <person name="Fang X."/>
            <person name="Guo X."/>
            <person name="Li L."/>
            <person name="Luo R."/>
            <person name="Xu F."/>
            <person name="Yang P."/>
            <person name="Zhang L."/>
            <person name="Wang X."/>
            <person name="Qi H."/>
            <person name="Xiong Z."/>
            <person name="Que H."/>
            <person name="Xie Y."/>
            <person name="Holland P.W."/>
            <person name="Paps J."/>
            <person name="Zhu Y."/>
            <person name="Wu F."/>
            <person name="Chen Y."/>
            <person name="Wang J."/>
            <person name="Peng C."/>
            <person name="Meng J."/>
            <person name="Yang L."/>
            <person name="Liu J."/>
            <person name="Wen B."/>
            <person name="Zhang N."/>
            <person name="Huang Z."/>
            <person name="Zhu Q."/>
            <person name="Feng Y."/>
            <person name="Mount A."/>
            <person name="Hedgecock D."/>
            <person name="Xu Z."/>
            <person name="Liu Y."/>
            <person name="Domazet-Loso T."/>
            <person name="Du Y."/>
            <person name="Sun X."/>
            <person name="Zhang S."/>
            <person name="Liu B."/>
            <person name="Cheng P."/>
            <person name="Jiang X."/>
            <person name="Li J."/>
            <person name="Fan D."/>
            <person name="Wang W."/>
            <person name="Fu W."/>
            <person name="Wang T."/>
            <person name="Wang B."/>
            <person name="Zhang J."/>
            <person name="Peng Z."/>
            <person name="Li Y."/>
            <person name="Li N."/>
            <person name="Wang J."/>
            <person name="Chen M."/>
            <person name="He Y."/>
            <person name="Tan F."/>
            <person name="Song X."/>
            <person name="Zheng Q."/>
            <person name="Huang R."/>
            <person name="Yang H."/>
            <person name="Du X."/>
            <person name="Chen L."/>
            <person name="Yang M."/>
            <person name="Gaffney P.M."/>
            <person name="Wang S."/>
            <person name="Luo L."/>
            <person name="She Z."/>
            <person name="Ming Y."/>
            <person name="Huang W."/>
            <person name="Zhang S."/>
            <person name="Huang B."/>
            <person name="Zhang Y."/>
            <person name="Qu T."/>
            <person name="Ni P."/>
            <person name="Miao G."/>
            <person name="Wang J."/>
            <person name="Wang Q."/>
            <person name="Steinberg C.E."/>
            <person name="Wang H."/>
            <person name="Li N."/>
            <person name="Qian L."/>
            <person name="Zhang G."/>
            <person name="Li Y."/>
            <person name="Yang H."/>
            <person name="Liu X."/>
            <person name="Wang J."/>
            <person name="Yin Y."/>
            <person name="Wang J."/>
        </authorList>
    </citation>
    <scope>NUCLEOTIDE SEQUENCE [LARGE SCALE GENOMIC DNA]</scope>
    <source>
        <strain evidence="1">05x7-T-G4-1.051#20</strain>
    </source>
</reference>
<dbReference type="Gene3D" id="3.30.420.10">
    <property type="entry name" value="Ribonuclease H-like superfamily/Ribonuclease H"/>
    <property type="match status" value="2"/>
</dbReference>
<dbReference type="InParanoid" id="K1QU82"/>
<dbReference type="CDD" id="cd06127">
    <property type="entry name" value="DEDDh"/>
    <property type="match status" value="1"/>
</dbReference>
<dbReference type="EMBL" id="JH817156">
    <property type="protein sequence ID" value="EKC37218.1"/>
    <property type="molecule type" value="Genomic_DNA"/>
</dbReference>
<dbReference type="HOGENOM" id="CLU_1490431_0_0_1"/>
<name>K1QU82_MAGGI</name>
<dbReference type="InterPro" id="IPR036397">
    <property type="entry name" value="RNaseH_sf"/>
</dbReference>
<dbReference type="GO" id="GO:0003676">
    <property type="term" value="F:nucleic acid binding"/>
    <property type="evidence" value="ECO:0007669"/>
    <property type="project" value="InterPro"/>
</dbReference>
<dbReference type="SUPFAM" id="SSF53098">
    <property type="entry name" value="Ribonuclease H-like"/>
    <property type="match status" value="1"/>
</dbReference>
<evidence type="ECO:0000313" key="1">
    <source>
        <dbReference type="EMBL" id="EKC37218.1"/>
    </source>
</evidence>
<organism evidence="1">
    <name type="scientific">Magallana gigas</name>
    <name type="common">Pacific oyster</name>
    <name type="synonym">Crassostrea gigas</name>
    <dbReference type="NCBI Taxonomy" id="29159"/>
    <lineage>
        <taxon>Eukaryota</taxon>
        <taxon>Metazoa</taxon>
        <taxon>Spiralia</taxon>
        <taxon>Lophotrochozoa</taxon>
        <taxon>Mollusca</taxon>
        <taxon>Bivalvia</taxon>
        <taxon>Autobranchia</taxon>
        <taxon>Pteriomorphia</taxon>
        <taxon>Ostreida</taxon>
        <taxon>Ostreoidea</taxon>
        <taxon>Ostreidae</taxon>
        <taxon>Magallana</taxon>
    </lineage>
</organism>